<accession>A0A1B0C985</accession>
<dbReference type="PANTHER" id="PTHR11012:SF19">
    <property type="entry name" value="CHK KINASE-LIKE DOMAIN-CONTAINING PROTEIN"/>
    <property type="match status" value="1"/>
</dbReference>
<dbReference type="EnsemblMetazoa" id="LLOJ000507-RA">
    <property type="protein sequence ID" value="LLOJ000507-PA"/>
    <property type="gene ID" value="LLOJ000507"/>
</dbReference>
<reference evidence="1" key="1">
    <citation type="submission" date="2020-05" db="UniProtKB">
        <authorList>
            <consortium name="EnsemblMetazoa"/>
        </authorList>
    </citation>
    <scope>IDENTIFICATION</scope>
    <source>
        <strain evidence="1">Jacobina</strain>
    </source>
</reference>
<dbReference type="PANTHER" id="PTHR11012">
    <property type="entry name" value="PROTEIN KINASE-LIKE DOMAIN-CONTAINING"/>
    <property type="match status" value="1"/>
</dbReference>
<dbReference type="VEuPathDB" id="VectorBase:LLOJ000507"/>
<protein>
    <recommendedName>
        <fullName evidence="3">CHK kinase-like domain-containing protein</fullName>
    </recommendedName>
</protein>
<evidence type="ECO:0008006" key="3">
    <source>
        <dbReference type="Google" id="ProtNLM"/>
    </source>
</evidence>
<dbReference type="SUPFAM" id="SSF56112">
    <property type="entry name" value="Protein kinase-like (PK-like)"/>
    <property type="match status" value="1"/>
</dbReference>
<dbReference type="VEuPathDB" id="VectorBase:LLONM1_003064"/>
<dbReference type="InterPro" id="IPR004119">
    <property type="entry name" value="EcKL"/>
</dbReference>
<proteinExistence type="predicted"/>
<keyword evidence="2" id="KW-1185">Reference proteome</keyword>
<dbReference type="EMBL" id="AJWK01002030">
    <property type="status" value="NOT_ANNOTATED_CDS"/>
    <property type="molecule type" value="Genomic_DNA"/>
</dbReference>
<organism evidence="1 2">
    <name type="scientific">Lutzomyia longipalpis</name>
    <name type="common">Sand fly</name>
    <dbReference type="NCBI Taxonomy" id="7200"/>
    <lineage>
        <taxon>Eukaryota</taxon>
        <taxon>Metazoa</taxon>
        <taxon>Ecdysozoa</taxon>
        <taxon>Arthropoda</taxon>
        <taxon>Hexapoda</taxon>
        <taxon>Insecta</taxon>
        <taxon>Pterygota</taxon>
        <taxon>Neoptera</taxon>
        <taxon>Endopterygota</taxon>
        <taxon>Diptera</taxon>
        <taxon>Nematocera</taxon>
        <taxon>Psychodoidea</taxon>
        <taxon>Psychodidae</taxon>
        <taxon>Lutzomyia</taxon>
        <taxon>Lutzomyia</taxon>
    </lineage>
</organism>
<evidence type="ECO:0000313" key="1">
    <source>
        <dbReference type="EnsemblMetazoa" id="LLOJ000507-PA"/>
    </source>
</evidence>
<name>A0A1B0C985_LUTLO</name>
<dbReference type="Proteomes" id="UP000092461">
    <property type="component" value="Unassembled WGS sequence"/>
</dbReference>
<sequence length="247" mass="28522">MDPEYPIYEWINRELCTKIVNSYVGKSCEITDLDIKYATRKGDNFTSALFRIKLTYSETGNAQVQELRFILKTPIQEEQHIEAVSEEFNIFKRESTVYGTILEKCYGLLREKGDMTVFGPRPLYVEEKLLAMEDLTAMNYNLMGRGKKLNRHQCHLVLSKLARWHATTAVLFEKEPKLFENHHVPNFSEETQHMHLLFTNILAAAMKHNRGAPELKNFTNKLAAFTAQVIPRMIGVFTRDPSGFSVL</sequence>
<dbReference type="AlphaFoldDB" id="A0A1B0C985"/>
<dbReference type="InterPro" id="IPR011009">
    <property type="entry name" value="Kinase-like_dom_sf"/>
</dbReference>
<dbReference type="Pfam" id="PF02958">
    <property type="entry name" value="EcKL"/>
    <property type="match status" value="1"/>
</dbReference>
<evidence type="ECO:0000313" key="2">
    <source>
        <dbReference type="Proteomes" id="UP000092461"/>
    </source>
</evidence>